<protein>
    <submittedName>
        <fullName evidence="2">Uncharacterized protein</fullName>
    </submittedName>
</protein>
<feature type="non-terminal residue" evidence="2">
    <location>
        <position position="1"/>
    </location>
</feature>
<name>A0A7R8ZT93_9CRUS</name>
<proteinExistence type="predicted"/>
<sequence>NLTKEKTDDVFFRLLIRRASNCGAPWLCRQRTSAGGGASNTVFEGDRTSDLFNDPLLASPPQGGRRRRPIPGTDALSSSGREAETHSWYRRPLLLLWVDPFDGPFDDPRPIGRLQPRGDFAPRQLSRGV</sequence>
<gene>
    <name evidence="2" type="ORF">CTOB1V02_LOCUS13504</name>
</gene>
<feature type="region of interest" description="Disordered" evidence="1">
    <location>
        <begin position="107"/>
        <end position="129"/>
    </location>
</feature>
<accession>A0A7R8ZT93</accession>
<reference evidence="2" key="1">
    <citation type="submission" date="2020-11" db="EMBL/GenBank/DDBJ databases">
        <authorList>
            <person name="Tran Van P."/>
        </authorList>
    </citation>
    <scope>NUCLEOTIDE SEQUENCE</scope>
</reference>
<feature type="region of interest" description="Disordered" evidence="1">
    <location>
        <begin position="32"/>
        <end position="85"/>
    </location>
</feature>
<organism evidence="2">
    <name type="scientific">Cyprideis torosa</name>
    <dbReference type="NCBI Taxonomy" id="163714"/>
    <lineage>
        <taxon>Eukaryota</taxon>
        <taxon>Metazoa</taxon>
        <taxon>Ecdysozoa</taxon>
        <taxon>Arthropoda</taxon>
        <taxon>Crustacea</taxon>
        <taxon>Oligostraca</taxon>
        <taxon>Ostracoda</taxon>
        <taxon>Podocopa</taxon>
        <taxon>Podocopida</taxon>
        <taxon>Cytherocopina</taxon>
        <taxon>Cytheroidea</taxon>
        <taxon>Cytherideidae</taxon>
        <taxon>Cyprideis</taxon>
    </lineage>
</organism>
<dbReference type="AlphaFoldDB" id="A0A7R8ZT93"/>
<evidence type="ECO:0000256" key="1">
    <source>
        <dbReference type="SAM" id="MobiDB-lite"/>
    </source>
</evidence>
<feature type="non-terminal residue" evidence="2">
    <location>
        <position position="129"/>
    </location>
</feature>
<dbReference type="EMBL" id="OB674236">
    <property type="protein sequence ID" value="CAD7235689.1"/>
    <property type="molecule type" value="Genomic_DNA"/>
</dbReference>
<evidence type="ECO:0000313" key="2">
    <source>
        <dbReference type="EMBL" id="CAD7235689.1"/>
    </source>
</evidence>